<protein>
    <submittedName>
        <fullName evidence="1">Uncharacterized protein</fullName>
    </submittedName>
</protein>
<dbReference type="Proteomes" id="UP000306319">
    <property type="component" value="Unassembled WGS sequence"/>
</dbReference>
<gene>
    <name evidence="1" type="ORF">E5331_17550</name>
</gene>
<sequence>MSVYIQGSFVPSWREFVNRTNAMEADFERQLRNERQRARQDAEVQARREAERVRQQINSRIDSAISGVNQNIRRIDEENRRRMRRLSDEVFEAVGDLRQDLERGLKHVNNRIDFVNERINTVVDQVNSRFDAQDSRMDNIESNVRGLYDYISDRQQRGRQAAEDARTMAREYMSKYPIRKYVPDAAQDIDNALRNLPTIPEDAIAPALQIIISLQNAARRAVALEAAHLKMKEYTDAVIESVLKVVNDNRSFSYNDNGEPVDIESDFWSRGRYSEILNEIQRLKSEMNGDPDNERLQQICVKARALDEEAGALRKAAIKKAMESEERIALAENLVSAYIRQGYQVKLNPRTHHDEIGYMGGDEESDWREGVYAIVQGPVGEEITVMVNPVEGSDGNQILFHRNDTRPITEREYIESIRRICDITRKAGYDVGDVKAPANCDGKRMLELSDGSNISKKGTAKKVRGI</sequence>
<proteinExistence type="predicted"/>
<keyword evidence="2" id="KW-1185">Reference proteome</keyword>
<dbReference type="EMBL" id="SRYB01000037">
    <property type="protein sequence ID" value="TGY76646.1"/>
    <property type="molecule type" value="Genomic_DNA"/>
</dbReference>
<comment type="caution">
    <text evidence="1">The sequence shown here is derived from an EMBL/GenBank/DDBJ whole genome shotgun (WGS) entry which is preliminary data.</text>
</comment>
<organism evidence="1 2">
    <name type="scientific">Lepagella muris</name>
    <dbReference type="NCBI Taxonomy" id="3032870"/>
    <lineage>
        <taxon>Bacteria</taxon>
        <taxon>Pseudomonadati</taxon>
        <taxon>Bacteroidota</taxon>
        <taxon>Bacteroidia</taxon>
        <taxon>Bacteroidales</taxon>
        <taxon>Muribaculaceae</taxon>
        <taxon>Lepagella</taxon>
    </lineage>
</organism>
<name>A0AC61RC15_9BACT</name>
<accession>A0AC61RC15</accession>
<evidence type="ECO:0000313" key="2">
    <source>
        <dbReference type="Proteomes" id="UP000306319"/>
    </source>
</evidence>
<evidence type="ECO:0000313" key="1">
    <source>
        <dbReference type="EMBL" id="TGY76646.1"/>
    </source>
</evidence>
<reference evidence="1" key="1">
    <citation type="submission" date="2019-04" db="EMBL/GenBank/DDBJ databases">
        <title>Microbes associate with the intestines of laboratory mice.</title>
        <authorList>
            <person name="Navarre W."/>
            <person name="Wong E."/>
            <person name="Huang K."/>
            <person name="Tropini C."/>
            <person name="Ng K."/>
            <person name="Yu B."/>
        </authorList>
    </citation>
    <scope>NUCLEOTIDE SEQUENCE</scope>
    <source>
        <strain evidence="1">NM04_E33</strain>
    </source>
</reference>